<feature type="compositionally biased region" description="Basic and acidic residues" evidence="1">
    <location>
        <begin position="66"/>
        <end position="101"/>
    </location>
</feature>
<dbReference type="PANTHER" id="PTHR19959:SF119">
    <property type="entry name" value="FUNGAL LIPASE-LIKE DOMAIN-CONTAINING PROTEIN"/>
    <property type="match status" value="1"/>
</dbReference>
<sequence>MQRETDKYLPGRFTAVESQTSSEETEAGKTNTAERDRDDEEKKLTITESEETEAGKTNIAEVDGTDGEKEVITESQDSDHLKEGDSLAKTDLDSAKQRDTCESEETEAGKTNTAEVDGTDGEKKLIITESDHLKEGDSSLARANLDSAEQQDTCERNETGTMSDVKTNSQANKPQDMELFTKIQSSREERYRQALREAILSMDTRMEARALQDIGNLRLKKGKLRKDPAEFDKAAALYAAALLRCTDPDMGQTLEHRISYMEKLSRQLLQGYTPQYQLPNDYIYVLSASSNVLRVEAHEHSVNIIFKSKQNKEDIFTEMLVAAITTRHKFMELEALKWLGDLYLEEGKTTPDASQSQFSKAATMYNKALTMCDKSDTDMVQTLHHRLSVTEEIREAMSRVSGFTLMLQA</sequence>
<name>C3YHZ8_BRAFL</name>
<feature type="region of interest" description="Disordered" evidence="1">
    <location>
        <begin position="142"/>
        <end position="173"/>
    </location>
</feature>
<evidence type="ECO:0000256" key="1">
    <source>
        <dbReference type="SAM" id="MobiDB-lite"/>
    </source>
</evidence>
<feature type="compositionally biased region" description="Polar residues" evidence="1">
    <location>
        <begin position="159"/>
        <end position="173"/>
    </location>
</feature>
<gene>
    <name evidence="2" type="ORF">BRAFLDRAFT_71587</name>
</gene>
<reference evidence="2" key="1">
    <citation type="journal article" date="2008" name="Nature">
        <title>The amphioxus genome and the evolution of the chordate karyotype.</title>
        <authorList>
            <consortium name="US DOE Joint Genome Institute (JGI-PGF)"/>
            <person name="Putnam N.H."/>
            <person name="Butts T."/>
            <person name="Ferrier D.E.K."/>
            <person name="Furlong R.F."/>
            <person name="Hellsten U."/>
            <person name="Kawashima T."/>
            <person name="Robinson-Rechavi M."/>
            <person name="Shoguchi E."/>
            <person name="Terry A."/>
            <person name="Yu J.-K."/>
            <person name="Benito-Gutierrez E.L."/>
            <person name="Dubchak I."/>
            <person name="Garcia-Fernandez J."/>
            <person name="Gibson-Brown J.J."/>
            <person name="Grigoriev I.V."/>
            <person name="Horton A.C."/>
            <person name="de Jong P.J."/>
            <person name="Jurka J."/>
            <person name="Kapitonov V.V."/>
            <person name="Kohara Y."/>
            <person name="Kuroki Y."/>
            <person name="Lindquist E."/>
            <person name="Lucas S."/>
            <person name="Osoegawa K."/>
            <person name="Pennacchio L.A."/>
            <person name="Salamov A.A."/>
            <person name="Satou Y."/>
            <person name="Sauka-Spengler T."/>
            <person name="Schmutz J."/>
            <person name="Shin-I T."/>
            <person name="Toyoda A."/>
            <person name="Bronner-Fraser M."/>
            <person name="Fujiyama A."/>
            <person name="Holland L.Z."/>
            <person name="Holland P.W.H."/>
            <person name="Satoh N."/>
            <person name="Rokhsar D.S."/>
        </authorList>
    </citation>
    <scope>NUCLEOTIDE SEQUENCE [LARGE SCALE GENOMIC DNA]</scope>
    <source>
        <strain evidence="2">S238N-H82</strain>
        <tissue evidence="2">Testes</tissue>
    </source>
</reference>
<accession>C3YHZ8</accession>
<proteinExistence type="predicted"/>
<protein>
    <submittedName>
        <fullName evidence="2">Uncharacterized protein</fullName>
    </submittedName>
</protein>
<dbReference type="Gene3D" id="1.25.40.10">
    <property type="entry name" value="Tetratricopeptide repeat domain"/>
    <property type="match status" value="1"/>
</dbReference>
<dbReference type="AlphaFoldDB" id="C3YHZ8"/>
<dbReference type="PANTHER" id="PTHR19959">
    <property type="entry name" value="KINESIN LIGHT CHAIN"/>
    <property type="match status" value="1"/>
</dbReference>
<dbReference type="InterPro" id="IPR011990">
    <property type="entry name" value="TPR-like_helical_dom_sf"/>
</dbReference>
<organism>
    <name type="scientific">Branchiostoma floridae</name>
    <name type="common">Florida lancelet</name>
    <name type="synonym">Amphioxus</name>
    <dbReference type="NCBI Taxonomy" id="7739"/>
    <lineage>
        <taxon>Eukaryota</taxon>
        <taxon>Metazoa</taxon>
        <taxon>Chordata</taxon>
        <taxon>Cephalochordata</taxon>
        <taxon>Leptocardii</taxon>
        <taxon>Amphioxiformes</taxon>
        <taxon>Branchiostomatidae</taxon>
        <taxon>Branchiostoma</taxon>
    </lineage>
</organism>
<feature type="region of interest" description="Disordered" evidence="1">
    <location>
        <begin position="1"/>
        <end position="123"/>
    </location>
</feature>
<dbReference type="EMBL" id="GG666514">
    <property type="protein sequence ID" value="EEN60135.1"/>
    <property type="molecule type" value="Genomic_DNA"/>
</dbReference>
<dbReference type="InParanoid" id="C3YHZ8"/>
<feature type="compositionally biased region" description="Basic and acidic residues" evidence="1">
    <location>
        <begin position="32"/>
        <end position="45"/>
    </location>
</feature>
<evidence type="ECO:0000313" key="2">
    <source>
        <dbReference type="EMBL" id="EEN60135.1"/>
    </source>
</evidence>